<dbReference type="GO" id="GO:0004252">
    <property type="term" value="F:serine-type endopeptidase activity"/>
    <property type="evidence" value="ECO:0007669"/>
    <property type="project" value="InterPro"/>
</dbReference>
<dbReference type="PANTHER" id="PTHR43343:SF3">
    <property type="entry name" value="PROTEASE DO-LIKE 8, CHLOROPLASTIC"/>
    <property type="match status" value="1"/>
</dbReference>
<sequence>MKRTKAKRTKTLSLLLGLCMVLGLLFAPVQNVLAAEANESILEARKGVLQVAAVVKVDGEEAAYTHVGTGFLVGGQDGAQTVITNHHVAHALTEQAARESLGIPAESKVEIGLCVIVKRDVRINASTVNESAQADFSILKLEQPIYDRAPLTLADSDNVATTQEVYALGFPGIVQDLQTDGVYTSDDVTVTQGIVSKTSDVTLVDSPIACITHSAQVTYGNSGGPLVDQNGYVIGINTIMSNEEGNHDYFFSTKINEVREVLDALGIEYIFADDPVPQPESESAETPAESSAGENTETTAPVETEAPESGLREELGAAIQMADGLALDNMTQDSIDNFNAALDAAKAVYNNDAAADEEISQAIADLNTAQDGLLEKSGMNTTLIIIIAVAAIVVIVVVVIIIVAVSSSSKKKKAQEAMRQKERIAQGMAPGRGSGMGPGPVPGMGSGGPAPGGWNPSGQNFQQPFGGGPAPFSAASDGSAETSVLNDGASETTVLGGGQGVPPAALVRSKNGERVTINKQMFRIGKERRRVDYCISDNTNVSRLHADILYKNGAFYILDNNTTNGTTVNGSSLAGGQEHMLKNGDVIKLADEEFRFQM</sequence>
<keyword evidence="2" id="KW-0645">Protease</keyword>
<dbReference type="CDD" id="cd00060">
    <property type="entry name" value="FHA"/>
    <property type="match status" value="1"/>
</dbReference>
<dbReference type="Pfam" id="PF00498">
    <property type="entry name" value="FHA"/>
    <property type="match status" value="1"/>
</dbReference>
<feature type="compositionally biased region" description="Low complexity" evidence="4">
    <location>
        <begin position="452"/>
        <end position="480"/>
    </location>
</feature>
<dbReference type="SUPFAM" id="SSF50494">
    <property type="entry name" value="Trypsin-like serine proteases"/>
    <property type="match status" value="1"/>
</dbReference>
<dbReference type="Proteomes" id="UP000823927">
    <property type="component" value="Unassembled WGS sequence"/>
</dbReference>
<gene>
    <name evidence="8" type="ORF">IAB46_10340</name>
</gene>
<dbReference type="GO" id="GO:0006508">
    <property type="term" value="P:proteolysis"/>
    <property type="evidence" value="ECO:0007669"/>
    <property type="project" value="UniProtKB-KW"/>
</dbReference>
<name>A0A9D1F681_9FIRM</name>
<dbReference type="InterPro" id="IPR051201">
    <property type="entry name" value="Chloro_Bact_Ser_Proteases"/>
</dbReference>
<keyword evidence="3" id="KW-0378">Hydrolase</keyword>
<dbReference type="InterPro" id="IPR008984">
    <property type="entry name" value="SMAD_FHA_dom_sf"/>
</dbReference>
<feature type="compositionally biased region" description="Low complexity" evidence="4">
    <location>
        <begin position="279"/>
        <end position="308"/>
    </location>
</feature>
<evidence type="ECO:0000313" key="8">
    <source>
        <dbReference type="EMBL" id="HIS47927.1"/>
    </source>
</evidence>
<evidence type="ECO:0000256" key="3">
    <source>
        <dbReference type="ARBA" id="ARBA00022801"/>
    </source>
</evidence>
<reference evidence="8" key="2">
    <citation type="journal article" date="2021" name="PeerJ">
        <title>Extensive microbial diversity within the chicken gut microbiome revealed by metagenomics and culture.</title>
        <authorList>
            <person name="Gilroy R."/>
            <person name="Ravi A."/>
            <person name="Getino M."/>
            <person name="Pursley I."/>
            <person name="Horton D.L."/>
            <person name="Alikhan N.F."/>
            <person name="Baker D."/>
            <person name="Gharbi K."/>
            <person name="Hall N."/>
            <person name="Watson M."/>
            <person name="Adriaenssens E.M."/>
            <person name="Foster-Nyarko E."/>
            <person name="Jarju S."/>
            <person name="Secka A."/>
            <person name="Antonio M."/>
            <person name="Oren A."/>
            <person name="Chaudhuri R.R."/>
            <person name="La Ragione R."/>
            <person name="Hildebrand F."/>
            <person name="Pallen M.J."/>
        </authorList>
    </citation>
    <scope>NUCLEOTIDE SEQUENCE</scope>
    <source>
        <strain evidence="8">CHK178-757</strain>
    </source>
</reference>
<keyword evidence="6" id="KW-0732">Signal</keyword>
<evidence type="ECO:0000313" key="9">
    <source>
        <dbReference type="Proteomes" id="UP000823927"/>
    </source>
</evidence>
<dbReference type="PRINTS" id="PR00834">
    <property type="entry name" value="PROTEASES2C"/>
</dbReference>
<comment type="similarity">
    <text evidence="1">Belongs to the peptidase S1C family.</text>
</comment>
<feature type="signal peptide" evidence="6">
    <location>
        <begin position="1"/>
        <end position="34"/>
    </location>
</feature>
<evidence type="ECO:0000256" key="1">
    <source>
        <dbReference type="ARBA" id="ARBA00010541"/>
    </source>
</evidence>
<evidence type="ECO:0000256" key="5">
    <source>
        <dbReference type="SAM" id="Phobius"/>
    </source>
</evidence>
<feature type="compositionally biased region" description="Gly residues" evidence="4">
    <location>
        <begin position="430"/>
        <end position="451"/>
    </location>
</feature>
<feature type="chain" id="PRO_5039159153" evidence="6">
    <location>
        <begin position="35"/>
        <end position="598"/>
    </location>
</feature>
<evidence type="ECO:0000256" key="4">
    <source>
        <dbReference type="SAM" id="MobiDB-lite"/>
    </source>
</evidence>
<reference evidence="8" key="1">
    <citation type="submission" date="2020-10" db="EMBL/GenBank/DDBJ databases">
        <authorList>
            <person name="Gilroy R."/>
        </authorList>
    </citation>
    <scope>NUCLEOTIDE SEQUENCE</scope>
    <source>
        <strain evidence="8">CHK178-757</strain>
    </source>
</reference>
<dbReference type="InterPro" id="IPR043504">
    <property type="entry name" value="Peptidase_S1_PA_chymotrypsin"/>
</dbReference>
<feature type="domain" description="FHA" evidence="7">
    <location>
        <begin position="522"/>
        <end position="573"/>
    </location>
</feature>
<keyword evidence="5" id="KW-1133">Transmembrane helix</keyword>
<keyword evidence="5" id="KW-0812">Transmembrane</keyword>
<dbReference type="InterPro" id="IPR000253">
    <property type="entry name" value="FHA_dom"/>
</dbReference>
<evidence type="ECO:0000259" key="7">
    <source>
        <dbReference type="PROSITE" id="PS50006"/>
    </source>
</evidence>
<feature type="transmembrane region" description="Helical" evidence="5">
    <location>
        <begin position="383"/>
        <end position="405"/>
    </location>
</feature>
<dbReference type="SMART" id="SM00240">
    <property type="entry name" value="FHA"/>
    <property type="match status" value="1"/>
</dbReference>
<dbReference type="Pfam" id="PF07554">
    <property type="entry name" value="FIVAR"/>
    <property type="match status" value="1"/>
</dbReference>
<dbReference type="Gene3D" id="2.40.10.10">
    <property type="entry name" value="Trypsin-like serine proteases"/>
    <property type="match status" value="2"/>
</dbReference>
<dbReference type="AlphaFoldDB" id="A0A9D1F681"/>
<protein>
    <submittedName>
        <fullName evidence="8">Trypsin-like peptidase domain-containing protein</fullName>
    </submittedName>
</protein>
<accession>A0A9D1F681</accession>
<feature type="region of interest" description="Disordered" evidence="4">
    <location>
        <begin position="428"/>
        <end position="484"/>
    </location>
</feature>
<organism evidence="8 9">
    <name type="scientific">Candidatus Scybalocola faecigallinarum</name>
    <dbReference type="NCBI Taxonomy" id="2840941"/>
    <lineage>
        <taxon>Bacteria</taxon>
        <taxon>Bacillati</taxon>
        <taxon>Bacillota</taxon>
        <taxon>Clostridia</taxon>
        <taxon>Lachnospirales</taxon>
        <taxon>Lachnospiraceae</taxon>
        <taxon>Lachnospiraceae incertae sedis</taxon>
        <taxon>Candidatus Scybalocola (ex Gilroy et al. 2021)</taxon>
    </lineage>
</organism>
<dbReference type="Gene3D" id="1.20.1270.90">
    <property type="entry name" value="AF1782-like"/>
    <property type="match status" value="1"/>
</dbReference>
<dbReference type="EMBL" id="DVIT01000037">
    <property type="protein sequence ID" value="HIS47927.1"/>
    <property type="molecule type" value="Genomic_DNA"/>
</dbReference>
<dbReference type="PANTHER" id="PTHR43343">
    <property type="entry name" value="PEPTIDASE S12"/>
    <property type="match status" value="1"/>
</dbReference>
<dbReference type="Gene3D" id="2.60.200.20">
    <property type="match status" value="1"/>
</dbReference>
<dbReference type="Pfam" id="PF13365">
    <property type="entry name" value="Trypsin_2"/>
    <property type="match status" value="1"/>
</dbReference>
<evidence type="ECO:0000256" key="6">
    <source>
        <dbReference type="SAM" id="SignalP"/>
    </source>
</evidence>
<feature type="region of interest" description="Disordered" evidence="4">
    <location>
        <begin position="274"/>
        <end position="308"/>
    </location>
</feature>
<keyword evidence="5" id="KW-0472">Membrane</keyword>
<dbReference type="PROSITE" id="PS50006">
    <property type="entry name" value="FHA_DOMAIN"/>
    <property type="match status" value="1"/>
</dbReference>
<evidence type="ECO:0000256" key="2">
    <source>
        <dbReference type="ARBA" id="ARBA00022670"/>
    </source>
</evidence>
<proteinExistence type="inferred from homology"/>
<dbReference type="SUPFAM" id="SSF49879">
    <property type="entry name" value="SMAD/FHA domain"/>
    <property type="match status" value="1"/>
</dbReference>
<dbReference type="InterPro" id="IPR009003">
    <property type="entry name" value="Peptidase_S1_PA"/>
</dbReference>
<dbReference type="InterPro" id="IPR001940">
    <property type="entry name" value="Peptidase_S1C"/>
</dbReference>
<comment type="caution">
    <text evidence="8">The sequence shown here is derived from an EMBL/GenBank/DDBJ whole genome shotgun (WGS) entry which is preliminary data.</text>
</comment>